<sequence>MQLAGCVNALVMSGSARSTADLLMEFLTGALARASDMNVRNMLCRAFDICLYESFRQGENLKLDAAEDFLACLKADIAGFRECSISDTGRLSEEQQQHLGEIFQSASLCVSLLNSEHQTAAADALLDWFACLHQVGTHQVPAVLLADMIRRCTSLSRTFFDLDAQAELRQTAQDTARLWLDQHEPGKANEALADRAIALRFVLSSGDRERQSKSLQGLFDPAEENQDDESLNLATNYLSWLLETTLDPTLTSEGERQFKAISRIPSTHTYLAMAIRMGDRERGERWLAENASRQATIYSRYLEARFRLAFAEPEKSLAAAGKPLSVYAAFHEQGSPDQIERSGGNHLSAVDPLVLYNLVRTAHEASFLKDMHRFVRNCRSSHASEDNGRTIILAPNHLNFVTQLPVAAIEKARSLGAEVVSMVTGTYPHSDQLTSGAESLRDVIMPGFYYNRRNPTCAISPEWDVRPHEKKLIYKGTNYFHGVHNSLGIHFRRFSIDFENAVENRQMRINLAMIQGVHDAFEKFLSAADGSRIYVFVAIGLQAGLGSALRTLVNNSRRSNIRIVHACNGFETFDPAFMVDPVGGNAIASYHSVTDLTDHPDTPLGFRPSPDMCKKTIFRSERRYRDRNACLDQYLTKVDTRAAVARARGITPPGGRRRILVIGTILPDLSIPHDHGLAHDDIADWARHTAEIALRHDLELVIKPHPAEIDQKMGFYVSEKFADLFPDDPNISVLPYDANFHDAVLSSDLVIIWSGTSVIELTLMGRPYIACSRFAREEYPISVRQFDSRTGYEALLSGARRPQANPRGRLQAIDVIHRITTSPFREASVWPKRQLLNGHVWPPHIDPSVAVALQSQVSTLNLARRLSCFDTAPHR</sequence>
<gene>
    <name evidence="1" type="ORF">C8N32_1032</name>
</gene>
<dbReference type="SUPFAM" id="SSF53756">
    <property type="entry name" value="UDP-Glycosyltransferase/glycogen phosphorylase"/>
    <property type="match status" value="1"/>
</dbReference>
<dbReference type="Proteomes" id="UP000243859">
    <property type="component" value="Unassembled WGS sequence"/>
</dbReference>
<proteinExistence type="predicted"/>
<evidence type="ECO:0000313" key="2">
    <source>
        <dbReference type="Proteomes" id="UP000243859"/>
    </source>
</evidence>
<dbReference type="EMBL" id="QAAA01000003">
    <property type="protein sequence ID" value="PTN03160.1"/>
    <property type="molecule type" value="Genomic_DNA"/>
</dbReference>
<name>A0A2T5BUG4_9RHOB</name>
<evidence type="ECO:0008006" key="3">
    <source>
        <dbReference type="Google" id="ProtNLM"/>
    </source>
</evidence>
<comment type="caution">
    <text evidence="1">The sequence shown here is derived from an EMBL/GenBank/DDBJ whole genome shotgun (WGS) entry which is preliminary data.</text>
</comment>
<evidence type="ECO:0000313" key="1">
    <source>
        <dbReference type="EMBL" id="PTN03160.1"/>
    </source>
</evidence>
<accession>A0A2T5BUG4</accession>
<protein>
    <recommendedName>
        <fullName evidence="3">Capsule polysaccharide biosynthesis protein</fullName>
    </recommendedName>
</protein>
<organism evidence="1 2">
    <name type="scientific">Rhodovulum imhoffii</name>
    <dbReference type="NCBI Taxonomy" id="365340"/>
    <lineage>
        <taxon>Bacteria</taxon>
        <taxon>Pseudomonadati</taxon>
        <taxon>Pseudomonadota</taxon>
        <taxon>Alphaproteobacteria</taxon>
        <taxon>Rhodobacterales</taxon>
        <taxon>Paracoccaceae</taxon>
        <taxon>Rhodovulum</taxon>
    </lineage>
</organism>
<reference evidence="1 2" key="1">
    <citation type="submission" date="2018-04" db="EMBL/GenBank/DDBJ databases">
        <title>Genomic Encyclopedia of Archaeal and Bacterial Type Strains, Phase II (KMG-II): from individual species to whole genera.</title>
        <authorList>
            <person name="Goeker M."/>
        </authorList>
    </citation>
    <scope>NUCLEOTIDE SEQUENCE [LARGE SCALE GENOMIC DNA]</scope>
    <source>
        <strain evidence="1 2">DSM 18064</strain>
    </source>
</reference>
<keyword evidence="2" id="KW-1185">Reference proteome</keyword>
<dbReference type="AlphaFoldDB" id="A0A2T5BUG4"/>